<dbReference type="Proteomes" id="UP000569329">
    <property type="component" value="Unassembled WGS sequence"/>
</dbReference>
<evidence type="ECO:0000313" key="1">
    <source>
        <dbReference type="EMBL" id="MBA8824479.1"/>
    </source>
</evidence>
<dbReference type="InterPro" id="IPR007438">
    <property type="entry name" value="DUF488"/>
</dbReference>
<protein>
    <submittedName>
        <fullName evidence="1">Uncharacterized protein (DUF488 family)</fullName>
    </submittedName>
</protein>
<sequence>MRLVTVGHGTASLEDLVGLLGRVEMEAVIDVRSAPGSRRNPRFARSVLENELPRRGLGYRWDERLGGFRSLPPDSPDWVWRNEGFRAYAAHMRTERFRDGVAALLSEVSRYGCAVMCSESLWWRCHRRLIADHVQLVHGIAVRHLMHDGRVIEHRPVEGVRVRDDGLLVYDAGRQRPGDE</sequence>
<dbReference type="PANTHER" id="PTHR39337:SF1">
    <property type="entry name" value="BLR5642 PROTEIN"/>
    <property type="match status" value="1"/>
</dbReference>
<dbReference type="Pfam" id="PF04343">
    <property type="entry name" value="DUF488"/>
    <property type="match status" value="1"/>
</dbReference>
<comment type="caution">
    <text evidence="1">The sequence shown here is derived from an EMBL/GenBank/DDBJ whole genome shotgun (WGS) entry which is preliminary data.</text>
</comment>
<dbReference type="PANTHER" id="PTHR39337">
    <property type="entry name" value="BLR5642 PROTEIN"/>
    <property type="match status" value="1"/>
</dbReference>
<name>A0A839DUP5_9PSEU</name>
<gene>
    <name evidence="1" type="ORF">FHX42_001826</name>
</gene>
<dbReference type="InterPro" id="IPR014519">
    <property type="entry name" value="UCP024492"/>
</dbReference>
<dbReference type="PIRSF" id="PIRSF024492">
    <property type="entry name" value="UCP024492"/>
    <property type="match status" value="1"/>
</dbReference>
<evidence type="ECO:0000313" key="2">
    <source>
        <dbReference type="Proteomes" id="UP000569329"/>
    </source>
</evidence>
<proteinExistence type="predicted"/>
<dbReference type="AlphaFoldDB" id="A0A839DUP5"/>
<keyword evidence="2" id="KW-1185">Reference proteome</keyword>
<accession>A0A839DUP5</accession>
<reference evidence="1 2" key="1">
    <citation type="submission" date="2020-07" db="EMBL/GenBank/DDBJ databases">
        <title>Sequencing the genomes of 1000 actinobacteria strains.</title>
        <authorList>
            <person name="Klenk H.-P."/>
        </authorList>
    </citation>
    <scope>NUCLEOTIDE SEQUENCE [LARGE SCALE GENOMIC DNA]</scope>
    <source>
        <strain evidence="1 2">DSM 45975</strain>
    </source>
</reference>
<organism evidence="1 2">
    <name type="scientific">Halosaccharopolyspora lacisalsi</name>
    <dbReference type="NCBI Taxonomy" id="1000566"/>
    <lineage>
        <taxon>Bacteria</taxon>
        <taxon>Bacillati</taxon>
        <taxon>Actinomycetota</taxon>
        <taxon>Actinomycetes</taxon>
        <taxon>Pseudonocardiales</taxon>
        <taxon>Pseudonocardiaceae</taxon>
        <taxon>Halosaccharopolyspora</taxon>
    </lineage>
</organism>
<dbReference type="EMBL" id="JACGWZ010000002">
    <property type="protein sequence ID" value="MBA8824479.1"/>
    <property type="molecule type" value="Genomic_DNA"/>
</dbReference>